<dbReference type="AlphaFoldDB" id="A0A6N2XHU6"/>
<evidence type="ECO:0000256" key="10">
    <source>
        <dbReference type="ARBA" id="ARBA00022741"/>
    </source>
</evidence>
<evidence type="ECO:0000256" key="7">
    <source>
        <dbReference type="ARBA" id="ARBA00022679"/>
    </source>
</evidence>
<dbReference type="InterPro" id="IPR001789">
    <property type="entry name" value="Sig_transdc_resp-reg_receiver"/>
</dbReference>
<reference evidence="16" key="1">
    <citation type="submission" date="2019-11" db="EMBL/GenBank/DDBJ databases">
        <authorList>
            <person name="Feng L."/>
        </authorList>
    </citation>
    <scope>NUCLEOTIDE SEQUENCE</scope>
    <source>
        <strain evidence="16">CAmalonaticusLFYP1</strain>
    </source>
</reference>
<evidence type="ECO:0000256" key="15">
    <source>
        <dbReference type="ARBA" id="ARBA00023136"/>
    </source>
</evidence>
<dbReference type="CDD" id="cd00082">
    <property type="entry name" value="HisKA"/>
    <property type="match status" value="1"/>
</dbReference>
<dbReference type="CDD" id="cd16922">
    <property type="entry name" value="HATPase_EvgS-ArcB-TorS-like"/>
    <property type="match status" value="1"/>
</dbReference>
<dbReference type="Gene3D" id="1.20.120.160">
    <property type="entry name" value="HPT domain"/>
    <property type="match status" value="1"/>
</dbReference>
<keyword evidence="7 16" id="KW-0808">Transferase</keyword>
<dbReference type="PANTHER" id="PTHR43047:SF72">
    <property type="entry name" value="OSMOSENSING HISTIDINE PROTEIN KINASE SLN1"/>
    <property type="match status" value="1"/>
</dbReference>
<dbReference type="SUPFAM" id="SSF47384">
    <property type="entry name" value="Homodimeric domain of signal transducing histidine kinase"/>
    <property type="match status" value="1"/>
</dbReference>
<dbReference type="RefSeq" id="WP_051642303.1">
    <property type="nucleotide sequence ID" value="NZ_ABJEES020000008.1"/>
</dbReference>
<dbReference type="InterPro" id="IPR011006">
    <property type="entry name" value="CheY-like_superfamily"/>
</dbReference>
<evidence type="ECO:0000256" key="6">
    <source>
        <dbReference type="ARBA" id="ARBA00022553"/>
    </source>
</evidence>
<dbReference type="Pfam" id="PF00512">
    <property type="entry name" value="HisKA"/>
    <property type="match status" value="1"/>
</dbReference>
<dbReference type="EMBL" id="CACRTI010000020">
    <property type="protein sequence ID" value="VYT54019.1"/>
    <property type="molecule type" value="Genomic_DNA"/>
</dbReference>
<evidence type="ECO:0000256" key="4">
    <source>
        <dbReference type="ARBA" id="ARBA00022475"/>
    </source>
</evidence>
<dbReference type="GO" id="GO:0005886">
    <property type="term" value="C:plasma membrane"/>
    <property type="evidence" value="ECO:0007669"/>
    <property type="project" value="UniProtKB-SubCell"/>
</dbReference>
<dbReference type="InterPro" id="IPR005467">
    <property type="entry name" value="His_kinase_dom"/>
</dbReference>
<dbReference type="SMART" id="SM00448">
    <property type="entry name" value="REC"/>
    <property type="match status" value="1"/>
</dbReference>
<dbReference type="InterPro" id="IPR036641">
    <property type="entry name" value="HPT_dom_sf"/>
</dbReference>
<dbReference type="GO" id="GO:0009927">
    <property type="term" value="F:histidine phosphotransfer kinase activity"/>
    <property type="evidence" value="ECO:0007669"/>
    <property type="project" value="TreeGrafter"/>
</dbReference>
<dbReference type="Gene3D" id="1.10.287.130">
    <property type="match status" value="1"/>
</dbReference>
<dbReference type="SMART" id="SM00388">
    <property type="entry name" value="HisKA"/>
    <property type="match status" value="1"/>
</dbReference>
<evidence type="ECO:0000256" key="3">
    <source>
        <dbReference type="ARBA" id="ARBA00012438"/>
    </source>
</evidence>
<dbReference type="PANTHER" id="PTHR43047">
    <property type="entry name" value="TWO-COMPONENT HISTIDINE PROTEIN KINASE"/>
    <property type="match status" value="1"/>
</dbReference>
<keyword evidence="10" id="KW-0547">Nucleotide-binding</keyword>
<dbReference type="SMART" id="SM00062">
    <property type="entry name" value="PBPb"/>
    <property type="match status" value="2"/>
</dbReference>
<dbReference type="SUPFAM" id="SSF53850">
    <property type="entry name" value="Periplasmic binding protein-like II"/>
    <property type="match status" value="2"/>
</dbReference>
<sequence length="1062" mass="119100">MMINKWLMAVLIILSIGGRAVYAQLRLPVELELSGFNYISPVPVYLSEDDKRWLQQKKSLRVAVYEPVQPPLVMTTLTGRYRGMNADYLALIQHSLNTRISVMAYPDQADAVEALKKGEVDMVLTGLESQSWREASVQVSLPLIHSWPNLVTSLGNVMAPLQSAQRTGVAIVNHYPDVDFIRQSFPDAEIDNYGSYQEALNSVNNGRNAWFFGDSLTTSTWLSQEFSLALTTVKYWPAPQRKSYFLFLPAQQRLREIVNNTLSAIDENIHGQIAQSMIDKGNLSFLIEPLDLTPREKQWLNNHKTLRVIINPWFAPYTMVDGSQQTRGIVGDVLNLIGLQTGIQFETVVVKSNKEMVAEMKKGNWHIVQAATYDLSREDYLSFTHPFITTQFVAVIRKEESKEHALRPGNHVAISADHTLLATLKAKYSGIVWEEVENSSVALNLVATGKVDAAISNQLTARYLSEHYYPDQLSWIPLTGEEPAAISFAVPRSEPELRQILDKALDDIPQKEVLQIVSKWIRLPDVKIDTWELYNRPFYLVATLASLLVLSTLLWAVYLVREVRIRKRSQRLLQEERNRALRANEEKREFLSHMSHEIRTPVSAIMGFLELLQFSPAKFSPEDKASVDQAAQASRSLLKLIGEILDLEKIESGLLETVPQWKYPDSLIQDNIALFSALAAQKGIALRYDSRLEAREAMRLDPQLLGQVLTNIIGNAVKFTERGDVRISAVKHEQTLVISVRDSGPGMSEEEQRRLFTAFSQGIAGEHHRGSGLGLAISRGLMRQMGGTIELQSEVNRGTTVTLSLPVQTSFDITPTVADVDAPLPVLQGTTLRVLIADDLPFSRLLLKRQLMTLGIIADEADNGEIALHYLQQGNYDLLITDLNMPVMDGIELARQVRKSNTTLVIWGLTATAQEHERERCLSAGMNACLFKPITLSQLSHLLSGVSDTHDTAFDLERLAMLAQGNRALMLRALKDAQEENRCDLTAAYNASESGDYRLVKHHIHRINGTAQLLGVETLMKASQSLEDKLPDAMTVTELPAELEYIQTLLDELEQAIEKFTP</sequence>
<dbReference type="InterPro" id="IPR008207">
    <property type="entry name" value="Sig_transdc_His_kin_Hpt_dom"/>
</dbReference>
<evidence type="ECO:0000256" key="14">
    <source>
        <dbReference type="ARBA" id="ARBA00023012"/>
    </source>
</evidence>
<dbReference type="InterPro" id="IPR001638">
    <property type="entry name" value="Solute-binding_3/MltF_N"/>
</dbReference>
<dbReference type="GO" id="GO:0005524">
    <property type="term" value="F:ATP binding"/>
    <property type="evidence" value="ECO:0007669"/>
    <property type="project" value="UniProtKB-KW"/>
</dbReference>
<comment type="catalytic activity">
    <reaction evidence="1">
        <text>ATP + protein L-histidine = ADP + protein N-phospho-L-histidine.</text>
        <dbReference type="EC" id="2.7.13.3"/>
    </reaction>
</comment>
<dbReference type="SUPFAM" id="SSF55874">
    <property type="entry name" value="ATPase domain of HSP90 chaperone/DNA topoisomerase II/histidine kinase"/>
    <property type="match status" value="1"/>
</dbReference>
<dbReference type="PROSITE" id="PS50109">
    <property type="entry name" value="HIS_KIN"/>
    <property type="match status" value="1"/>
</dbReference>
<keyword evidence="12" id="KW-0067">ATP-binding</keyword>
<comment type="subcellular location">
    <subcellularLocation>
        <location evidence="2">Cell inner membrane</location>
        <topology evidence="2">Multi-pass membrane protein</topology>
    </subcellularLocation>
</comment>
<dbReference type="CDD" id="cd17546">
    <property type="entry name" value="REC_hyHK_CKI1_RcsC-like"/>
    <property type="match status" value="1"/>
</dbReference>
<dbReference type="PRINTS" id="PR00344">
    <property type="entry name" value="BCTRLSENSOR"/>
</dbReference>
<keyword evidence="15" id="KW-0472">Membrane</keyword>
<dbReference type="SUPFAM" id="SSF52172">
    <property type="entry name" value="CheY-like"/>
    <property type="match status" value="1"/>
</dbReference>
<dbReference type="InterPro" id="IPR036890">
    <property type="entry name" value="HATPase_C_sf"/>
</dbReference>
<dbReference type="SMART" id="SM00387">
    <property type="entry name" value="HATPase_c"/>
    <property type="match status" value="1"/>
</dbReference>
<dbReference type="Gene3D" id="3.40.190.10">
    <property type="entry name" value="Periplasmic binding protein-like II"/>
    <property type="match status" value="4"/>
</dbReference>
<evidence type="ECO:0000256" key="11">
    <source>
        <dbReference type="ARBA" id="ARBA00022777"/>
    </source>
</evidence>
<protein>
    <recommendedName>
        <fullName evidence="3">histidine kinase</fullName>
        <ecNumber evidence="3">2.7.13.3</ecNumber>
    </recommendedName>
</protein>
<keyword evidence="6" id="KW-0597">Phosphoprotein</keyword>
<keyword evidence="13" id="KW-1133">Transmembrane helix</keyword>
<evidence type="ECO:0000256" key="1">
    <source>
        <dbReference type="ARBA" id="ARBA00000085"/>
    </source>
</evidence>
<dbReference type="Pfam" id="PF00072">
    <property type="entry name" value="Response_reg"/>
    <property type="match status" value="1"/>
</dbReference>
<evidence type="ECO:0000256" key="8">
    <source>
        <dbReference type="ARBA" id="ARBA00022692"/>
    </source>
</evidence>
<evidence type="ECO:0000256" key="2">
    <source>
        <dbReference type="ARBA" id="ARBA00004429"/>
    </source>
</evidence>
<keyword evidence="14" id="KW-0902">Two-component regulatory system</keyword>
<evidence type="ECO:0000256" key="13">
    <source>
        <dbReference type="ARBA" id="ARBA00022989"/>
    </source>
</evidence>
<dbReference type="CDD" id="cd13707">
    <property type="entry name" value="PBP2_BvgS_D2"/>
    <property type="match status" value="1"/>
</dbReference>
<dbReference type="InterPro" id="IPR004358">
    <property type="entry name" value="Sig_transdc_His_kin-like_C"/>
</dbReference>
<dbReference type="PROSITE" id="PS50110">
    <property type="entry name" value="RESPONSE_REGULATORY"/>
    <property type="match status" value="1"/>
</dbReference>
<name>A0A6N2XHU6_CITAM</name>
<evidence type="ECO:0000256" key="5">
    <source>
        <dbReference type="ARBA" id="ARBA00022519"/>
    </source>
</evidence>
<dbReference type="InterPro" id="IPR003594">
    <property type="entry name" value="HATPase_dom"/>
</dbReference>
<keyword evidence="5" id="KW-0997">Cell inner membrane</keyword>
<dbReference type="SUPFAM" id="SSF47226">
    <property type="entry name" value="Histidine-containing phosphotransfer domain, HPT domain"/>
    <property type="match status" value="1"/>
</dbReference>
<proteinExistence type="predicted"/>
<dbReference type="InterPro" id="IPR036097">
    <property type="entry name" value="HisK_dim/P_sf"/>
</dbReference>
<dbReference type="GO" id="GO:0000155">
    <property type="term" value="F:phosphorelay sensor kinase activity"/>
    <property type="evidence" value="ECO:0007669"/>
    <property type="project" value="InterPro"/>
</dbReference>
<accession>A0A6N2XHU6</accession>
<dbReference type="InterPro" id="IPR049870">
    <property type="entry name" value="BvgS-like_periplasmic1"/>
</dbReference>
<keyword evidence="9" id="KW-0732">Signal</keyword>
<dbReference type="Gene3D" id="3.30.565.10">
    <property type="entry name" value="Histidine kinase-like ATPase, C-terminal domain"/>
    <property type="match status" value="1"/>
</dbReference>
<organism evidence="16">
    <name type="scientific">Citrobacter amalonaticus</name>
    <dbReference type="NCBI Taxonomy" id="35703"/>
    <lineage>
        <taxon>Bacteria</taxon>
        <taxon>Pseudomonadati</taxon>
        <taxon>Pseudomonadota</taxon>
        <taxon>Gammaproteobacteria</taxon>
        <taxon>Enterobacterales</taxon>
        <taxon>Enterobacteriaceae</taxon>
        <taxon>Citrobacter</taxon>
    </lineage>
</organism>
<dbReference type="PROSITE" id="PS50894">
    <property type="entry name" value="HPT"/>
    <property type="match status" value="1"/>
</dbReference>
<dbReference type="Pfam" id="PF01627">
    <property type="entry name" value="Hpt"/>
    <property type="match status" value="1"/>
</dbReference>
<dbReference type="CDD" id="cd13705">
    <property type="entry name" value="PBP2_BvgS_D1"/>
    <property type="match status" value="1"/>
</dbReference>
<dbReference type="Gene3D" id="3.40.50.2300">
    <property type="match status" value="1"/>
</dbReference>
<keyword evidence="8" id="KW-0812">Transmembrane</keyword>
<dbReference type="Pfam" id="PF02518">
    <property type="entry name" value="HATPase_c"/>
    <property type="match status" value="1"/>
</dbReference>
<dbReference type="EC" id="2.7.13.3" evidence="3"/>
<evidence type="ECO:0000313" key="16">
    <source>
        <dbReference type="EMBL" id="VYT54019.1"/>
    </source>
</evidence>
<dbReference type="InterPro" id="IPR003661">
    <property type="entry name" value="HisK_dim/P_dom"/>
</dbReference>
<keyword evidence="4" id="KW-1003">Cell membrane</keyword>
<dbReference type="InterPro" id="IPR049871">
    <property type="entry name" value="BvgS-like_periplasmic2"/>
</dbReference>
<gene>
    <name evidence="16" type="primary">evgS</name>
    <name evidence="16" type="ORF">CALFYP1_01273</name>
</gene>
<evidence type="ECO:0000256" key="9">
    <source>
        <dbReference type="ARBA" id="ARBA00022729"/>
    </source>
</evidence>
<dbReference type="Pfam" id="PF00497">
    <property type="entry name" value="SBP_bac_3"/>
    <property type="match status" value="2"/>
</dbReference>
<keyword evidence="11" id="KW-0418">Kinase</keyword>
<evidence type="ECO:0000256" key="12">
    <source>
        <dbReference type="ARBA" id="ARBA00022840"/>
    </source>
</evidence>